<feature type="coiled-coil region" evidence="1">
    <location>
        <begin position="89"/>
        <end position="123"/>
    </location>
</feature>
<proteinExistence type="predicted"/>
<evidence type="ECO:0000256" key="1">
    <source>
        <dbReference type="SAM" id="Coils"/>
    </source>
</evidence>
<evidence type="ECO:0000256" key="2">
    <source>
        <dbReference type="SAM" id="MobiDB-lite"/>
    </source>
</evidence>
<evidence type="ECO:0000313" key="4">
    <source>
        <dbReference type="Proteomes" id="UP000266861"/>
    </source>
</evidence>
<dbReference type="Proteomes" id="UP000266861">
    <property type="component" value="Unassembled WGS sequence"/>
</dbReference>
<dbReference type="AlphaFoldDB" id="A0A397IEV7"/>
<name>A0A397IEV7_9GLOM</name>
<feature type="compositionally biased region" description="Polar residues" evidence="2">
    <location>
        <begin position="1"/>
        <end position="14"/>
    </location>
</feature>
<feature type="region of interest" description="Disordered" evidence="2">
    <location>
        <begin position="1"/>
        <end position="45"/>
    </location>
</feature>
<feature type="compositionally biased region" description="Gly residues" evidence="2">
    <location>
        <begin position="22"/>
        <end position="33"/>
    </location>
</feature>
<comment type="caution">
    <text evidence="3">The sequence shown here is derived from an EMBL/GenBank/DDBJ whole genome shotgun (WGS) entry which is preliminary data.</text>
</comment>
<organism evidence="3 4">
    <name type="scientific">Diversispora epigaea</name>
    <dbReference type="NCBI Taxonomy" id="1348612"/>
    <lineage>
        <taxon>Eukaryota</taxon>
        <taxon>Fungi</taxon>
        <taxon>Fungi incertae sedis</taxon>
        <taxon>Mucoromycota</taxon>
        <taxon>Glomeromycotina</taxon>
        <taxon>Glomeromycetes</taxon>
        <taxon>Diversisporales</taxon>
        <taxon>Diversisporaceae</taxon>
        <taxon>Diversispora</taxon>
    </lineage>
</organism>
<protein>
    <submittedName>
        <fullName evidence="3">Uncharacterized protein</fullName>
    </submittedName>
</protein>
<accession>A0A397IEV7</accession>
<evidence type="ECO:0000313" key="3">
    <source>
        <dbReference type="EMBL" id="RHZ71593.1"/>
    </source>
</evidence>
<keyword evidence="1" id="KW-0175">Coiled coil</keyword>
<feature type="compositionally biased region" description="Basic and acidic residues" evidence="2">
    <location>
        <begin position="34"/>
        <end position="43"/>
    </location>
</feature>
<sequence>MSNMKNNNKTAVSTNKRDGRGNRSGRGGGGSRGGKGDNGRTKATEINIKSSIMETFSENEKENILSQSSDELGKRIKKGTFRKLRGESKIKLEENEENFERELKELEEKMEEINEMKKHKKLKKTLSITVTVLNEVKDDILSINTNILEHDLRKISEACNKAATEWVYE</sequence>
<dbReference type="EMBL" id="PQFF01000234">
    <property type="protein sequence ID" value="RHZ71593.1"/>
    <property type="molecule type" value="Genomic_DNA"/>
</dbReference>
<gene>
    <name evidence="3" type="ORF">Glove_256g148</name>
</gene>
<keyword evidence="4" id="KW-1185">Reference proteome</keyword>
<reference evidence="3 4" key="1">
    <citation type="submission" date="2018-08" db="EMBL/GenBank/DDBJ databases">
        <title>Genome and evolution of the arbuscular mycorrhizal fungus Diversispora epigaea (formerly Glomus versiforme) and its bacterial endosymbionts.</title>
        <authorList>
            <person name="Sun X."/>
            <person name="Fei Z."/>
            <person name="Harrison M."/>
        </authorList>
    </citation>
    <scope>NUCLEOTIDE SEQUENCE [LARGE SCALE GENOMIC DNA]</scope>
    <source>
        <strain evidence="3 4">IT104</strain>
    </source>
</reference>